<dbReference type="PANTHER" id="PTHR43072">
    <property type="entry name" value="N-ACETYLTRANSFERASE"/>
    <property type="match status" value="1"/>
</dbReference>
<evidence type="ECO:0000259" key="1">
    <source>
        <dbReference type="PROSITE" id="PS51186"/>
    </source>
</evidence>
<dbReference type="SUPFAM" id="SSF55729">
    <property type="entry name" value="Acyl-CoA N-acyltransferases (Nat)"/>
    <property type="match status" value="1"/>
</dbReference>
<dbReference type="Pfam" id="PF00583">
    <property type="entry name" value="Acetyltransf_1"/>
    <property type="match status" value="1"/>
</dbReference>
<dbReference type="EMBL" id="JBEWYP010000011">
    <property type="protein sequence ID" value="MET7030712.1"/>
    <property type="molecule type" value="Genomic_DNA"/>
</dbReference>
<reference evidence="2 3" key="1">
    <citation type="submission" date="2024-07" db="EMBL/GenBank/DDBJ databases">
        <title>The genome sequence of type strain Sediminicola luteus GDMCC 1.2596T.</title>
        <authorList>
            <person name="Liu Y."/>
        </authorList>
    </citation>
    <scope>NUCLEOTIDE SEQUENCE [LARGE SCALE GENOMIC DNA]</scope>
    <source>
        <strain evidence="2 3">GDMCC 1.2596</strain>
    </source>
</reference>
<evidence type="ECO:0000313" key="3">
    <source>
        <dbReference type="Proteomes" id="UP001549773"/>
    </source>
</evidence>
<gene>
    <name evidence="2" type="ORF">ABXZ32_14990</name>
</gene>
<dbReference type="RefSeq" id="WP_354619499.1">
    <property type="nucleotide sequence ID" value="NZ_JBEWYP010000011.1"/>
</dbReference>
<dbReference type="Proteomes" id="UP001549773">
    <property type="component" value="Unassembled WGS sequence"/>
</dbReference>
<organism evidence="2 3">
    <name type="scientific">Sediminicola luteus</name>
    <dbReference type="NCBI Taxonomy" id="319238"/>
    <lineage>
        <taxon>Bacteria</taxon>
        <taxon>Pseudomonadati</taxon>
        <taxon>Bacteroidota</taxon>
        <taxon>Flavobacteriia</taxon>
        <taxon>Flavobacteriales</taxon>
        <taxon>Flavobacteriaceae</taxon>
        <taxon>Sediminicola</taxon>
    </lineage>
</organism>
<feature type="domain" description="N-acetyltransferase" evidence="1">
    <location>
        <begin position="4"/>
        <end position="154"/>
    </location>
</feature>
<evidence type="ECO:0000313" key="2">
    <source>
        <dbReference type="EMBL" id="MET7030712.1"/>
    </source>
</evidence>
<dbReference type="InterPro" id="IPR016181">
    <property type="entry name" value="Acyl_CoA_acyltransferase"/>
</dbReference>
<comment type="caution">
    <text evidence="2">The sequence shown here is derived from an EMBL/GenBank/DDBJ whole genome shotgun (WGS) entry which is preliminary data.</text>
</comment>
<protein>
    <submittedName>
        <fullName evidence="2">GNAT family N-acetyltransferase</fullName>
    </submittedName>
</protein>
<dbReference type="PROSITE" id="PS51186">
    <property type="entry name" value="GNAT"/>
    <property type="match status" value="1"/>
</dbReference>
<dbReference type="CDD" id="cd04301">
    <property type="entry name" value="NAT_SF"/>
    <property type="match status" value="1"/>
</dbReference>
<dbReference type="Gene3D" id="3.40.630.30">
    <property type="match status" value="1"/>
</dbReference>
<dbReference type="InterPro" id="IPR000182">
    <property type="entry name" value="GNAT_dom"/>
</dbReference>
<sequence>MENFTCRKATIDDLEILLEFEQGIIVAERPFDPTIKKDPVTYYDLREYILSDDIEVVVVETNGAVIASGYALIKKARPYLDHEQYAYLGFMYTHPDYRGQGVNQLVVEELKKWASAKGMKEIRLTVYDDNIPAIKAYERVGFKKHIIEMRLNTQ</sequence>
<proteinExistence type="predicted"/>
<accession>A0ABV2TZL4</accession>
<keyword evidence="3" id="KW-1185">Reference proteome</keyword>
<name>A0ABV2TZL4_9FLAO</name>